<reference evidence="2 3" key="1">
    <citation type="submission" date="2018-06" db="EMBL/GenBank/DDBJ databases">
        <authorList>
            <consortium name="Pathogen Informatics"/>
            <person name="Doyle S."/>
        </authorList>
    </citation>
    <scope>NUCLEOTIDE SEQUENCE [LARGE SCALE GENOMIC DNA]</scope>
    <source>
        <strain evidence="2 3">NCTC13163</strain>
    </source>
</reference>
<feature type="transmembrane region" description="Helical" evidence="1">
    <location>
        <begin position="7"/>
        <end position="27"/>
    </location>
</feature>
<dbReference type="AlphaFoldDB" id="A0A377FRW1"/>
<dbReference type="EMBL" id="UGGP01000001">
    <property type="protein sequence ID" value="STO07216.1"/>
    <property type="molecule type" value="Genomic_DNA"/>
</dbReference>
<keyword evidence="1" id="KW-1133">Transmembrane helix</keyword>
<organism evidence="2 3">
    <name type="scientific">Exiguobacterium aurantiacum</name>
    <dbReference type="NCBI Taxonomy" id="33987"/>
    <lineage>
        <taxon>Bacteria</taxon>
        <taxon>Bacillati</taxon>
        <taxon>Bacillota</taxon>
        <taxon>Bacilli</taxon>
        <taxon>Bacillales</taxon>
        <taxon>Bacillales Family XII. Incertae Sedis</taxon>
        <taxon>Exiguobacterium</taxon>
    </lineage>
</organism>
<protein>
    <submittedName>
        <fullName evidence="2">Uncharacterized protein</fullName>
    </submittedName>
</protein>
<evidence type="ECO:0000313" key="3">
    <source>
        <dbReference type="Proteomes" id="UP000254060"/>
    </source>
</evidence>
<gene>
    <name evidence="2" type="ORF">NCTC13163_00561</name>
</gene>
<name>A0A377FRW1_9BACL</name>
<evidence type="ECO:0000313" key="2">
    <source>
        <dbReference type="EMBL" id="STO07216.1"/>
    </source>
</evidence>
<dbReference type="Proteomes" id="UP000254060">
    <property type="component" value="Unassembled WGS sequence"/>
</dbReference>
<accession>A0A377FRW1</accession>
<evidence type="ECO:0000256" key="1">
    <source>
        <dbReference type="SAM" id="Phobius"/>
    </source>
</evidence>
<feature type="transmembrane region" description="Helical" evidence="1">
    <location>
        <begin position="39"/>
        <end position="57"/>
    </location>
</feature>
<sequence>MNKTLMIIMNIITGLIVTALTIVALGISGMAEGPQPAASYYWILLFGVWFIGLVMQLKKSTRVIGLVITFLPILYFVSLFAIEFL</sequence>
<keyword evidence="1" id="KW-0812">Transmembrane</keyword>
<keyword evidence="1" id="KW-0472">Membrane</keyword>
<feature type="transmembrane region" description="Helical" evidence="1">
    <location>
        <begin position="64"/>
        <end position="82"/>
    </location>
</feature>
<proteinExistence type="predicted"/>